<dbReference type="eggNOG" id="ENOG502QR8B">
    <property type="taxonomic scope" value="Eukaryota"/>
</dbReference>
<keyword evidence="4" id="KW-1185">Reference proteome</keyword>
<dbReference type="Proteomes" id="UP000000768">
    <property type="component" value="Chromosome 1"/>
</dbReference>
<dbReference type="STRING" id="4558.A0A1B6QN98"/>
<dbReference type="PANTHER" id="PTHR31694:SF25">
    <property type="entry name" value="PROTEIN PCC13-62, PUTATIVE, EXPRESSED-RELATED"/>
    <property type="match status" value="1"/>
</dbReference>
<protein>
    <recommendedName>
        <fullName evidence="5">Desiccation-related protein PCC13-62</fullName>
    </recommendedName>
</protein>
<dbReference type="OrthoDB" id="1001765at2759"/>
<proteinExistence type="predicted"/>
<feature type="compositionally biased region" description="Low complexity" evidence="1">
    <location>
        <begin position="44"/>
        <end position="58"/>
    </location>
</feature>
<feature type="signal peptide" evidence="2">
    <location>
        <begin position="1"/>
        <end position="27"/>
    </location>
</feature>
<name>A0A1B6QN98_SORBI</name>
<evidence type="ECO:0000313" key="3">
    <source>
        <dbReference type="EMBL" id="KXG39399.1"/>
    </source>
</evidence>
<dbReference type="AlphaFoldDB" id="A0A1B6QN98"/>
<reference evidence="4" key="3">
    <citation type="journal article" date="2018" name="Plant J.">
        <title>The Sorghum bicolor reference genome: improved assembly, gene annotations, a transcriptome atlas, and signatures of genome organization.</title>
        <authorList>
            <person name="McCormick R.F."/>
            <person name="Truong S.K."/>
            <person name="Sreedasyam A."/>
            <person name="Jenkins J."/>
            <person name="Shu S."/>
            <person name="Sims D."/>
            <person name="Kennedy M."/>
            <person name="Amirebrahimi M."/>
            <person name="Weers B.D."/>
            <person name="McKinley B."/>
            <person name="Mattison A."/>
            <person name="Morishige D.T."/>
            <person name="Grimwood J."/>
            <person name="Schmutz J."/>
            <person name="Mullet J.E."/>
        </authorList>
    </citation>
    <scope>NUCLEOTIDE SEQUENCE [LARGE SCALE GENOMIC DNA]</scope>
    <source>
        <strain evidence="4">cv. BTx623</strain>
    </source>
</reference>
<dbReference type="InParanoid" id="A0A1B6QN98"/>
<evidence type="ECO:0008006" key="5">
    <source>
        <dbReference type="Google" id="ProtNLM"/>
    </source>
</evidence>
<reference evidence="3 4" key="1">
    <citation type="journal article" date="2009" name="Nature">
        <title>The Sorghum bicolor genome and the diversification of grasses.</title>
        <authorList>
            <person name="Paterson A.H."/>
            <person name="Bowers J.E."/>
            <person name="Bruggmann R."/>
            <person name="Dubchak I."/>
            <person name="Grimwood J."/>
            <person name="Gundlach H."/>
            <person name="Haberer G."/>
            <person name="Hellsten U."/>
            <person name="Mitros T."/>
            <person name="Poliakov A."/>
            <person name="Schmutz J."/>
            <person name="Spannagl M."/>
            <person name="Tang H."/>
            <person name="Wang X."/>
            <person name="Wicker T."/>
            <person name="Bharti A.K."/>
            <person name="Chapman J."/>
            <person name="Feltus F.A."/>
            <person name="Gowik U."/>
            <person name="Grigoriev I.V."/>
            <person name="Lyons E."/>
            <person name="Maher C.A."/>
            <person name="Martis M."/>
            <person name="Narechania A."/>
            <person name="Otillar R.P."/>
            <person name="Penning B.W."/>
            <person name="Salamov A.A."/>
            <person name="Wang Y."/>
            <person name="Zhang L."/>
            <person name="Carpita N.C."/>
            <person name="Freeling M."/>
            <person name="Gingle A.R."/>
            <person name="Hash C.T."/>
            <person name="Keller B."/>
            <person name="Klein P."/>
            <person name="Kresovich S."/>
            <person name="McCann M.C."/>
            <person name="Ming R."/>
            <person name="Peterson D.G."/>
            <person name="Mehboob-ur-Rahman"/>
            <person name="Ware D."/>
            <person name="Westhoff P."/>
            <person name="Mayer K.F."/>
            <person name="Messing J."/>
            <person name="Rokhsar D.S."/>
        </authorList>
    </citation>
    <scope>NUCLEOTIDE SEQUENCE [LARGE SCALE GENOMIC DNA]</scope>
    <source>
        <strain evidence="4">cv. BTx623</strain>
    </source>
</reference>
<feature type="chain" id="PRO_5008589833" description="Desiccation-related protein PCC13-62" evidence="2">
    <location>
        <begin position="28"/>
        <end position="363"/>
    </location>
</feature>
<evidence type="ECO:0000256" key="2">
    <source>
        <dbReference type="SAM" id="SignalP"/>
    </source>
</evidence>
<keyword evidence="2" id="KW-0732">Signal</keyword>
<dbReference type="EMBL" id="CM000760">
    <property type="protein sequence ID" value="KXG39399.1"/>
    <property type="molecule type" value="Genomic_DNA"/>
</dbReference>
<dbReference type="FunCoup" id="A0A1B6QN98">
    <property type="interactions" value="98"/>
</dbReference>
<accession>A0A1B6QN98</accession>
<sequence length="363" mass="38932">MASSRAYSLSVPLLLLVIGVCCCISEALPIGHHPVDPTCPPEPAASAAVPSSSSSYGEPEPRRRRCQPPAPHIPVPVFPYDVDPMQFALNLEFTEAEFFLHAAYGVGLDHVAPKLALGGPPPVGARKANLDEVTWRIVAEFALQEVGHIRAIERTVGGIPRPLIDLSARNFARLMDKAFGYRLDPPFDPYVNSLNFMLASYVIPYLGINGYVGTNPIIDGYETKKLLAGLLGVEAAQDAVIRARLFEHLGEAVPPYRNITVAEFTDRVSALRNELGRCGVKDEGLTVPRALGAEGAICTNVLSADRDSLSYARTPAELLSILYLTGDEHVPGGFYPEGGNGRIARSFLAKPHGHGAAHGVPGN</sequence>
<dbReference type="Pfam" id="PF13668">
    <property type="entry name" value="Ferritin_2"/>
    <property type="match status" value="1"/>
</dbReference>
<dbReference type="Gramene" id="OQU92607">
    <property type="protein sequence ID" value="OQU92607"/>
    <property type="gene ID" value="SORBI_3001G374600"/>
</dbReference>
<reference evidence="3" key="2">
    <citation type="submission" date="2017-02" db="EMBL/GenBank/DDBJ databases">
        <title>WGS assembly of Sorghum bicolor.</title>
        <authorList>
            <person name="Paterson A."/>
            <person name="Mullet J."/>
            <person name="Bowers J."/>
            <person name="Bruggmann R."/>
            <person name="Dubchak I."/>
            <person name="Grimwood J."/>
            <person name="Gundlach H."/>
            <person name="Haberer G."/>
            <person name="Hellsten U."/>
            <person name="Mitros T."/>
            <person name="Poliakov A."/>
            <person name="Schmutz J."/>
            <person name="Spannagl M."/>
            <person name="Tang H."/>
            <person name="Wang X."/>
            <person name="Wicker T."/>
            <person name="Bharti A."/>
            <person name="Chapman J."/>
            <person name="Feltus F."/>
            <person name="Gowik U."/>
            <person name="Grigoriev I."/>
            <person name="Lyons E."/>
            <person name="Maher C."/>
            <person name="Martis M."/>
            <person name="Narechania A."/>
            <person name="Otillar R."/>
            <person name="Penning B."/>
            <person name="Salamov A."/>
            <person name="Wang Y."/>
            <person name="Zhang L."/>
            <person name="Carpita N."/>
            <person name="Freeling M."/>
            <person name="Gingle A."/>
            <person name="Hash C."/>
            <person name="Keller B."/>
            <person name="Klein P."/>
            <person name="Kresovich S."/>
            <person name="Mccann M."/>
            <person name="Ming R."/>
            <person name="Peterson D."/>
            <person name="Rahman M."/>
            <person name="Ware D."/>
            <person name="Westhoff P."/>
            <person name="Mayer K."/>
            <person name="Messing J."/>
            <person name="Sims D."/>
            <person name="Jenkins J."/>
            <person name="Shu S."/>
            <person name="Rokhsar D."/>
        </authorList>
    </citation>
    <scope>NUCLEOTIDE SEQUENCE</scope>
</reference>
<gene>
    <name evidence="3" type="ORF">SORBI_3001G374600</name>
</gene>
<feature type="region of interest" description="Disordered" evidence="1">
    <location>
        <begin position="41"/>
        <end position="70"/>
    </location>
</feature>
<dbReference type="OMA" id="MASPRIC"/>
<dbReference type="EMBL" id="CM000760">
    <property type="protein sequence ID" value="OQU92607.1"/>
    <property type="molecule type" value="Genomic_DNA"/>
</dbReference>
<evidence type="ECO:0000256" key="1">
    <source>
        <dbReference type="SAM" id="MobiDB-lite"/>
    </source>
</evidence>
<dbReference type="InterPro" id="IPR052965">
    <property type="entry name" value="Pigment-catalase-like"/>
</dbReference>
<organism evidence="3 4">
    <name type="scientific">Sorghum bicolor</name>
    <name type="common">Sorghum</name>
    <name type="synonym">Sorghum vulgare</name>
    <dbReference type="NCBI Taxonomy" id="4558"/>
    <lineage>
        <taxon>Eukaryota</taxon>
        <taxon>Viridiplantae</taxon>
        <taxon>Streptophyta</taxon>
        <taxon>Embryophyta</taxon>
        <taxon>Tracheophyta</taxon>
        <taxon>Spermatophyta</taxon>
        <taxon>Magnoliopsida</taxon>
        <taxon>Liliopsida</taxon>
        <taxon>Poales</taxon>
        <taxon>Poaceae</taxon>
        <taxon>PACMAD clade</taxon>
        <taxon>Panicoideae</taxon>
        <taxon>Andropogonodae</taxon>
        <taxon>Andropogoneae</taxon>
        <taxon>Sorghinae</taxon>
        <taxon>Sorghum</taxon>
    </lineage>
</organism>
<evidence type="ECO:0000313" key="4">
    <source>
        <dbReference type="Proteomes" id="UP000000768"/>
    </source>
</evidence>
<dbReference type="Gramene" id="KXG39399">
    <property type="protein sequence ID" value="KXG39399"/>
    <property type="gene ID" value="SORBI_3001G374600"/>
</dbReference>
<dbReference type="PANTHER" id="PTHR31694">
    <property type="entry name" value="DESICCATION-LIKE PROTEIN"/>
    <property type="match status" value="1"/>
</dbReference>